<keyword evidence="3" id="KW-1185">Reference proteome</keyword>
<dbReference type="Proteomes" id="UP001178508">
    <property type="component" value="Chromosome 1"/>
</dbReference>
<dbReference type="Pfam" id="PF23670">
    <property type="entry name" value="PIGBOS1"/>
    <property type="match status" value="1"/>
</dbReference>
<keyword evidence="1" id="KW-0472">Membrane</keyword>
<gene>
    <name evidence="2" type="ORF">XNOV1_A001663</name>
</gene>
<proteinExistence type="predicted"/>
<dbReference type="AlphaFoldDB" id="A0AAV1EKJ3"/>
<keyword evidence="1" id="KW-1133">Transmembrane helix</keyword>
<dbReference type="InterPro" id="IPR057394">
    <property type="entry name" value="PIGBOS1"/>
</dbReference>
<name>A0AAV1EKJ3_XYRNO</name>
<feature type="transmembrane region" description="Helical" evidence="1">
    <location>
        <begin position="43"/>
        <end position="61"/>
    </location>
</feature>
<sequence length="87" mass="10002">MSSCSVFEVIKETLTKAASLDLLVSYQWHFTLTEDMFRRRIPFTQMAFATLLGVAGGVYIYRPFFEPLLKSPGQENQDKPKKHEQAD</sequence>
<keyword evidence="1" id="KW-0812">Transmembrane</keyword>
<protein>
    <submittedName>
        <fullName evidence="2">Protein PIGBOS1 isoform X1</fullName>
    </submittedName>
</protein>
<evidence type="ECO:0000256" key="1">
    <source>
        <dbReference type="SAM" id="Phobius"/>
    </source>
</evidence>
<evidence type="ECO:0000313" key="3">
    <source>
        <dbReference type="Proteomes" id="UP001178508"/>
    </source>
</evidence>
<evidence type="ECO:0000313" key="2">
    <source>
        <dbReference type="EMBL" id="CAJ1049172.1"/>
    </source>
</evidence>
<organism evidence="2 3">
    <name type="scientific">Xyrichtys novacula</name>
    <name type="common">Pearly razorfish</name>
    <name type="synonym">Hemipteronotus novacula</name>
    <dbReference type="NCBI Taxonomy" id="13765"/>
    <lineage>
        <taxon>Eukaryota</taxon>
        <taxon>Metazoa</taxon>
        <taxon>Chordata</taxon>
        <taxon>Craniata</taxon>
        <taxon>Vertebrata</taxon>
        <taxon>Euteleostomi</taxon>
        <taxon>Actinopterygii</taxon>
        <taxon>Neopterygii</taxon>
        <taxon>Teleostei</taxon>
        <taxon>Neoteleostei</taxon>
        <taxon>Acanthomorphata</taxon>
        <taxon>Eupercaria</taxon>
        <taxon>Labriformes</taxon>
        <taxon>Labridae</taxon>
        <taxon>Xyrichtys</taxon>
    </lineage>
</organism>
<reference evidence="2" key="1">
    <citation type="submission" date="2023-08" db="EMBL/GenBank/DDBJ databases">
        <authorList>
            <person name="Alioto T."/>
            <person name="Alioto T."/>
            <person name="Gomez Garrido J."/>
        </authorList>
    </citation>
    <scope>NUCLEOTIDE SEQUENCE</scope>
</reference>
<accession>A0AAV1EKJ3</accession>
<dbReference type="EMBL" id="OY660864">
    <property type="protein sequence ID" value="CAJ1049172.1"/>
    <property type="molecule type" value="Genomic_DNA"/>
</dbReference>